<evidence type="ECO:0000313" key="17">
    <source>
        <dbReference type="EMBL" id="CAD9407790.1"/>
    </source>
</evidence>
<comment type="similarity">
    <text evidence="3">Belongs to the MNS1 family.</text>
</comment>
<evidence type="ECO:0000256" key="6">
    <source>
        <dbReference type="ARBA" id="ARBA00022846"/>
    </source>
</evidence>
<proteinExistence type="inferred from homology"/>
<keyword evidence="6" id="KW-0282">Flagellum</keyword>
<feature type="region of interest" description="Disordered" evidence="15">
    <location>
        <begin position="79"/>
        <end position="101"/>
    </location>
</feature>
<evidence type="ECO:0000256" key="12">
    <source>
        <dbReference type="ARBA" id="ARBA00023273"/>
    </source>
</evidence>
<evidence type="ECO:0000256" key="5">
    <source>
        <dbReference type="ARBA" id="ARBA00022490"/>
    </source>
</evidence>
<dbReference type="GO" id="GO:0005634">
    <property type="term" value="C:nucleus"/>
    <property type="evidence" value="ECO:0007669"/>
    <property type="project" value="UniProtKB-SubCell"/>
</dbReference>
<feature type="coiled-coil region" evidence="14">
    <location>
        <begin position="225"/>
        <end position="367"/>
    </location>
</feature>
<feature type="domain" description="Trichohyalin-plectin-homology" evidence="16">
    <location>
        <begin position="108"/>
        <end position="459"/>
    </location>
</feature>
<evidence type="ECO:0000256" key="3">
    <source>
        <dbReference type="ARBA" id="ARBA00009158"/>
    </source>
</evidence>
<evidence type="ECO:0000256" key="1">
    <source>
        <dbReference type="ARBA" id="ARBA00004123"/>
    </source>
</evidence>
<dbReference type="GO" id="GO:0051321">
    <property type="term" value="P:meiotic cell cycle"/>
    <property type="evidence" value="ECO:0007669"/>
    <property type="project" value="UniProtKB-KW"/>
</dbReference>
<keyword evidence="5" id="KW-0963">Cytoplasm</keyword>
<evidence type="ECO:0000256" key="2">
    <source>
        <dbReference type="ARBA" id="ARBA00004611"/>
    </source>
</evidence>
<organism evidence="17">
    <name type="scientific">Florenciella parvula</name>
    <dbReference type="NCBI Taxonomy" id="236787"/>
    <lineage>
        <taxon>Eukaryota</taxon>
        <taxon>Sar</taxon>
        <taxon>Stramenopiles</taxon>
        <taxon>Ochrophyta</taxon>
        <taxon>Dictyochophyceae</taxon>
        <taxon>Florenciellales</taxon>
        <taxon>Florenciella</taxon>
    </lineage>
</organism>
<dbReference type="InterPro" id="IPR026504">
    <property type="entry name" value="MNS1"/>
</dbReference>
<evidence type="ECO:0000256" key="4">
    <source>
        <dbReference type="ARBA" id="ARBA00014813"/>
    </source>
</evidence>
<evidence type="ECO:0000256" key="13">
    <source>
        <dbReference type="ARBA" id="ARBA00046114"/>
    </source>
</evidence>
<comment type="function">
    <text evidence="13">Microtubule inner protein (MIP) part of the dynein-decorated doublet microtubules (DMTs) in cilia axoneme, which is required for motile cilia beating. May play a role in the control of meiotic division and germ cell differentiation through regulation of pairing and recombination during meiosis. Required for sperm flagella assembly. May play a role in the assembly and function of the outer dynein arm-docking complex (ODA-DC). ODA-DC mediates outer dynein arms (ODA) binding onto the axonemal doublet microtubules.</text>
</comment>
<accession>A0A7S2BVY0</accession>
<dbReference type="EMBL" id="HBGT01012257">
    <property type="protein sequence ID" value="CAD9407790.1"/>
    <property type="molecule type" value="Transcribed_RNA"/>
</dbReference>
<reference evidence="17" key="1">
    <citation type="submission" date="2021-01" db="EMBL/GenBank/DDBJ databases">
        <authorList>
            <person name="Corre E."/>
            <person name="Pelletier E."/>
            <person name="Niang G."/>
            <person name="Scheremetjew M."/>
            <person name="Finn R."/>
            <person name="Kale V."/>
            <person name="Holt S."/>
            <person name="Cochrane G."/>
            <person name="Meng A."/>
            <person name="Brown T."/>
            <person name="Cohen L."/>
        </authorList>
    </citation>
    <scope>NUCLEOTIDE SEQUENCE</scope>
    <source>
        <strain evidence="17">RCC1693</strain>
    </source>
</reference>
<evidence type="ECO:0000256" key="10">
    <source>
        <dbReference type="ARBA" id="ARBA00023242"/>
    </source>
</evidence>
<gene>
    <name evidence="17" type="ORF">FPAR1323_LOCUS6625</name>
</gene>
<keyword evidence="11" id="KW-0469">Meiosis</keyword>
<evidence type="ECO:0000256" key="14">
    <source>
        <dbReference type="SAM" id="Coils"/>
    </source>
</evidence>
<comment type="subcellular location">
    <subcellularLocation>
        <location evidence="2">Cytoplasm</location>
        <location evidence="2">Cytoskeleton</location>
        <location evidence="2">Flagellum axoneme</location>
    </subcellularLocation>
    <subcellularLocation>
        <location evidence="1">Nucleus</location>
    </subcellularLocation>
</comment>
<evidence type="ECO:0000259" key="16">
    <source>
        <dbReference type="Pfam" id="PF13868"/>
    </source>
</evidence>
<dbReference type="AlphaFoldDB" id="A0A7S2BVY0"/>
<keyword evidence="12" id="KW-0966">Cell projection</keyword>
<keyword evidence="9" id="KW-0206">Cytoskeleton</keyword>
<dbReference type="PANTHER" id="PTHR19265">
    <property type="entry name" value="MEIOSIS-SPECIFIC NUCLEAR STRUCTURAL PROTEIN 1"/>
    <property type="match status" value="1"/>
</dbReference>
<dbReference type="PANTHER" id="PTHR19265:SF0">
    <property type="entry name" value="MEIOSIS-SPECIFIC NUCLEAR STRUCTURAL PROTEIN 1"/>
    <property type="match status" value="1"/>
</dbReference>
<protein>
    <recommendedName>
        <fullName evidence="4">Meiosis-specific nuclear structural protein 1</fullName>
    </recommendedName>
</protein>
<evidence type="ECO:0000256" key="15">
    <source>
        <dbReference type="SAM" id="MobiDB-lite"/>
    </source>
</evidence>
<keyword evidence="10" id="KW-0539">Nucleus</keyword>
<evidence type="ECO:0000256" key="7">
    <source>
        <dbReference type="ARBA" id="ARBA00023054"/>
    </source>
</evidence>
<keyword evidence="8" id="KW-0969">Cilium</keyword>
<name>A0A7S2BVY0_9STRA</name>
<keyword evidence="7 14" id="KW-0175">Coiled coil</keyword>
<evidence type="ECO:0000256" key="9">
    <source>
        <dbReference type="ARBA" id="ARBA00023212"/>
    </source>
</evidence>
<dbReference type="InterPro" id="IPR043597">
    <property type="entry name" value="TPH_dom"/>
</dbReference>
<sequence>MAIRASHVDEMMAARREREEQVNALKDYSAQNTKLGFAAKQEIDITSRRRKEHLARVQAEERMHAMIQESELAARTQERINDQNKKLAGELERRKAERERKERDIQRICEESEELRELERRLKVAYMNKERAAQHDEKQVLARMAREADQAIEDQMEVDRLRLSQAEYEKQMARRNVGLAQKAHLQQQILVREKFLIEAQEEAARDKLMVDAIVNKIEEEDRRDLQIREKRKEETRKLIKDYERQRSRELQEKMEAEAEEQKQIREHMQNMAAREEGIQKALAEKEELQAEMFAKLVEDKARVTAEENELQMLRDMLWEEEMEASRAQAEKDRLIKKEKSKEEMARANQTMLAAKAKQREMDAAEEAKLVNLMMEKFAKDEEQERQAELARVSRREQYKKEIEEQKSQRLHMYEVEKTNELAGVEEDKEVEEYRKAVVAEARRRLLEEHSKRLSGFLPKGTIQSQDELALVRGAA</sequence>
<evidence type="ECO:0000256" key="8">
    <source>
        <dbReference type="ARBA" id="ARBA00023069"/>
    </source>
</evidence>
<evidence type="ECO:0000256" key="11">
    <source>
        <dbReference type="ARBA" id="ARBA00023254"/>
    </source>
</evidence>
<dbReference type="Pfam" id="PF13868">
    <property type="entry name" value="TPH"/>
    <property type="match status" value="1"/>
</dbReference>